<dbReference type="Gene3D" id="3.40.50.720">
    <property type="entry name" value="NAD(P)-binding Rossmann-like Domain"/>
    <property type="match status" value="1"/>
</dbReference>
<dbReference type="Proteomes" id="UP000324241">
    <property type="component" value="Unassembled WGS sequence"/>
</dbReference>
<evidence type="ECO:0000259" key="4">
    <source>
        <dbReference type="Pfam" id="PF00725"/>
    </source>
</evidence>
<evidence type="ECO:0000256" key="3">
    <source>
        <dbReference type="PIRSR" id="PIRSR000105-1"/>
    </source>
</evidence>
<evidence type="ECO:0000259" key="5">
    <source>
        <dbReference type="Pfam" id="PF02737"/>
    </source>
</evidence>
<feature type="domain" description="3-hydroxyacyl-CoA dehydrogenase NAD binding" evidence="5">
    <location>
        <begin position="11"/>
        <end position="183"/>
    </location>
</feature>
<reference evidence="6 7" key="1">
    <citation type="submission" date="2019-08" db="EMBL/GenBank/DDBJ databases">
        <title>The genome sequence of a newly discovered highly antifungal drug resistant Aspergillus species, Aspergillus tanneri NIH 1004.</title>
        <authorList>
            <person name="Mounaud S."/>
            <person name="Singh I."/>
            <person name="Joardar V."/>
            <person name="Pakala S."/>
            <person name="Pakala S."/>
            <person name="Venepally P."/>
            <person name="Chung J.K."/>
            <person name="Losada L."/>
            <person name="Nierman W.C."/>
        </authorList>
    </citation>
    <scope>NUCLEOTIDE SEQUENCE [LARGE SCALE GENOMIC DNA]</scope>
    <source>
        <strain evidence="6 7">NIH1004</strain>
    </source>
</reference>
<evidence type="ECO:0000313" key="6">
    <source>
        <dbReference type="EMBL" id="KAA8643915.1"/>
    </source>
</evidence>
<protein>
    <recommendedName>
        <fullName evidence="8">3-hydroxyacyl-CoA dehydrogenase</fullName>
    </recommendedName>
</protein>
<dbReference type="VEuPathDB" id="FungiDB:EYZ11_005476"/>
<dbReference type="EMBL" id="QUQM01000006">
    <property type="protein sequence ID" value="KAA8643915.1"/>
    <property type="molecule type" value="Genomic_DNA"/>
</dbReference>
<dbReference type="Gene3D" id="1.10.1040.10">
    <property type="entry name" value="N-(1-d-carboxylethyl)-l-norvaline Dehydrogenase, domain 2"/>
    <property type="match status" value="1"/>
</dbReference>
<dbReference type="Pfam" id="PF00725">
    <property type="entry name" value="3HCDH"/>
    <property type="match status" value="1"/>
</dbReference>
<dbReference type="SUPFAM" id="SSF48179">
    <property type="entry name" value="6-phosphogluconate dehydrogenase C-terminal domain-like"/>
    <property type="match status" value="1"/>
</dbReference>
<dbReference type="GO" id="GO:0070403">
    <property type="term" value="F:NAD+ binding"/>
    <property type="evidence" value="ECO:0007669"/>
    <property type="project" value="InterPro"/>
</dbReference>
<dbReference type="InterPro" id="IPR036291">
    <property type="entry name" value="NAD(P)-bd_dom_sf"/>
</dbReference>
<dbReference type="InterPro" id="IPR006108">
    <property type="entry name" value="3HC_DH_C"/>
</dbReference>
<dbReference type="AlphaFoldDB" id="A0A5M9MA56"/>
<organism evidence="6 7">
    <name type="scientific">Aspergillus tanneri</name>
    <dbReference type="NCBI Taxonomy" id="1220188"/>
    <lineage>
        <taxon>Eukaryota</taxon>
        <taxon>Fungi</taxon>
        <taxon>Dikarya</taxon>
        <taxon>Ascomycota</taxon>
        <taxon>Pezizomycotina</taxon>
        <taxon>Eurotiomycetes</taxon>
        <taxon>Eurotiomycetidae</taxon>
        <taxon>Eurotiales</taxon>
        <taxon>Aspergillaceae</taxon>
        <taxon>Aspergillus</taxon>
        <taxon>Aspergillus subgen. Circumdati</taxon>
    </lineage>
</organism>
<dbReference type="GeneID" id="54330813"/>
<dbReference type="SUPFAM" id="SSF51735">
    <property type="entry name" value="NAD(P)-binding Rossmann-fold domains"/>
    <property type="match status" value="1"/>
</dbReference>
<dbReference type="InterPro" id="IPR008927">
    <property type="entry name" value="6-PGluconate_DH-like_C_sf"/>
</dbReference>
<dbReference type="InterPro" id="IPR022694">
    <property type="entry name" value="3-OHacyl-CoA_DH"/>
</dbReference>
<evidence type="ECO:0008006" key="8">
    <source>
        <dbReference type="Google" id="ProtNLM"/>
    </source>
</evidence>
<sequence length="307" mass="34528">MEDSKDAQRSVVIIGAGTQGRRLAYMWSRRGGPVRLIDYNEQQLDGALQYVQRLQEISNDKSENWGDVKISTPPQLASVLRDAWLIVECVPEKLALKQKVISQLDDLASDSTIIASNSSSYGIGEIIEGIELKSTRRMLSAHCYWPPETSAIEIMGHEETDLSLITLLSDRCTELGFSPFHVQKRSIGYIYNRIWAAIKRETLQVLSEGVCGPQDIDAIFKDVLRTPMGPCEQMDVVGLDVVLDIEKHYAESRTGIPSEPREYLMKMIRNGHLGVKSHRGFYDYKATSEQLPRIRQSPSLKTVSRAS</sequence>
<evidence type="ECO:0000256" key="1">
    <source>
        <dbReference type="ARBA" id="ARBA00009463"/>
    </source>
</evidence>
<dbReference type="VEuPathDB" id="FungiDB:EYZ11_005489"/>
<dbReference type="GO" id="GO:0016616">
    <property type="term" value="F:oxidoreductase activity, acting on the CH-OH group of donors, NAD or NADP as acceptor"/>
    <property type="evidence" value="ECO:0007669"/>
    <property type="project" value="InterPro"/>
</dbReference>
<dbReference type="OrthoDB" id="5958943at2759"/>
<feature type="site" description="Important for catalytic activity" evidence="3">
    <location>
        <position position="142"/>
    </location>
</feature>
<evidence type="ECO:0000256" key="2">
    <source>
        <dbReference type="ARBA" id="ARBA00023002"/>
    </source>
</evidence>
<dbReference type="GO" id="GO:0006631">
    <property type="term" value="P:fatty acid metabolic process"/>
    <property type="evidence" value="ECO:0007669"/>
    <property type="project" value="InterPro"/>
</dbReference>
<dbReference type="RefSeq" id="XP_033423276.1">
    <property type="nucleotide sequence ID" value="XM_033572724.1"/>
</dbReference>
<evidence type="ECO:0000313" key="7">
    <source>
        <dbReference type="Proteomes" id="UP000324241"/>
    </source>
</evidence>
<dbReference type="PIRSF" id="PIRSF000105">
    <property type="entry name" value="HCDH"/>
    <property type="match status" value="1"/>
</dbReference>
<dbReference type="PANTHER" id="PTHR48075">
    <property type="entry name" value="3-HYDROXYACYL-COA DEHYDROGENASE FAMILY PROTEIN"/>
    <property type="match status" value="1"/>
</dbReference>
<dbReference type="InterPro" id="IPR006176">
    <property type="entry name" value="3-OHacyl-CoA_DH_NAD-bd"/>
</dbReference>
<accession>A0A5M9MA56</accession>
<comment type="similarity">
    <text evidence="1">Belongs to the 3-hydroxyacyl-CoA dehydrogenase family.</text>
</comment>
<dbReference type="InterPro" id="IPR013328">
    <property type="entry name" value="6PGD_dom2"/>
</dbReference>
<comment type="caution">
    <text evidence="6">The sequence shown here is derived from an EMBL/GenBank/DDBJ whole genome shotgun (WGS) entry which is preliminary data.</text>
</comment>
<proteinExistence type="inferred from homology"/>
<keyword evidence="2" id="KW-0560">Oxidoreductase</keyword>
<name>A0A5M9MA56_9EURO</name>
<dbReference type="Pfam" id="PF02737">
    <property type="entry name" value="3HCDH_N"/>
    <property type="match status" value="1"/>
</dbReference>
<gene>
    <name evidence="6" type="ORF">ATNIH1004_008111</name>
</gene>
<dbReference type="PANTHER" id="PTHR48075:SF3">
    <property type="entry name" value="3-HYDROXYACYL-COA DEHYDROGENASE"/>
    <property type="match status" value="1"/>
</dbReference>
<feature type="domain" description="3-hydroxyacyl-CoA dehydrogenase C-terminal" evidence="4">
    <location>
        <begin position="188"/>
        <end position="284"/>
    </location>
</feature>